<dbReference type="EMBL" id="CP041038">
    <property type="protein sequence ID" value="QDE37488.1"/>
    <property type="molecule type" value="Genomic_DNA"/>
</dbReference>
<gene>
    <name evidence="2" type="ORF">FI836_04260</name>
</gene>
<accession>A0ABX5VY52</accession>
<evidence type="ECO:0000256" key="1">
    <source>
        <dbReference type="ARBA" id="ARBA00022729"/>
    </source>
</evidence>
<keyword evidence="1" id="KW-0732">Signal</keyword>
<protein>
    <submittedName>
        <fullName evidence="2">DUF2608 domain-containing protein</fullName>
    </submittedName>
</protein>
<name>A0ABX5VY52_9CHLA</name>
<dbReference type="InterPro" id="IPR022565">
    <property type="entry name" value="DUF2608"/>
</dbReference>
<evidence type="ECO:0000313" key="2">
    <source>
        <dbReference type="EMBL" id="QDE37488.1"/>
    </source>
</evidence>
<keyword evidence="3" id="KW-1185">Reference proteome</keyword>
<organism evidence="2 3">
    <name type="scientific">Chlamydophila parapsittaci</name>
    <dbReference type="NCBI Taxonomy" id="344886"/>
    <lineage>
        <taxon>Bacteria</taxon>
        <taxon>Pseudomonadati</taxon>
        <taxon>Chlamydiota</taxon>
        <taxon>Chlamydiia</taxon>
        <taxon>Chlamydiales</taxon>
        <taxon>Chlamydiaceae</taxon>
        <taxon>Chlamydia/Chlamydophila group</taxon>
        <taxon>Chlamydia</taxon>
    </lineage>
</organism>
<reference evidence="2 3" key="1">
    <citation type="journal article" date="2020" name="Data Brief">
        <title>Data of de novo genome assembly of the Chlamydia psittaci strain isolated from the livestock in Volga Region, Russian Federation.</title>
        <authorList>
            <person name="Feodorova V.A."/>
            <person name="Zaitsev S.S."/>
            <person name="Khizhnyakova M.A."/>
            <person name="Saltykov Y.V."/>
            <person name="Evstifeev V.V."/>
            <person name="Khusainov F.M."/>
            <person name="Yakovlev S.I."/>
            <person name="Larionova O.S."/>
            <person name="Motin V.L."/>
        </authorList>
    </citation>
    <scope>NUCLEOTIDE SEQUENCE [LARGE SCALE GENOMIC DNA]</scope>
    <source>
        <strain evidence="2 3">Rostinovo-70</strain>
    </source>
</reference>
<sequence length="289" mass="32613">MLRTIKQFFVFESIAMKVIFFISVFFSVFSLEASIIKVSDIHAVNKYARKGSLVLLGLDETLVFPKQMLGTSSWFNERLENLKKEQSDYDPLAKAFCERIAVSFAVEYELIHPEVPKAIESLALSEAWVMGVSQFPIPMANHLLRSAQALGLVFSSCLPARSDGWMPHLKTFGRPQHAMFIEEQILFTGGLVNGITMEEVLSTLFSTLDTLPQQVIYLDQNKENLISAEAACKQANVYFIGMLYNPAVKRVKSYKSDIANLQWLQLCNQLSDRYFQSLLTYVIGPEGQG</sequence>
<proteinExistence type="predicted"/>
<dbReference type="Proteomes" id="UP000320536">
    <property type="component" value="Chromosome"/>
</dbReference>
<dbReference type="Pfam" id="PF11019">
    <property type="entry name" value="DUF2608"/>
    <property type="match status" value="1"/>
</dbReference>
<evidence type="ECO:0000313" key="3">
    <source>
        <dbReference type="Proteomes" id="UP000320536"/>
    </source>
</evidence>